<evidence type="ECO:0000256" key="1">
    <source>
        <dbReference type="SAM" id="MobiDB-lite"/>
    </source>
</evidence>
<organism evidence="2 3">
    <name type="scientific">Gloeophyllum trabeum (strain ATCC 11539 / FP-39264 / Madison 617)</name>
    <name type="common">Brown rot fungus</name>
    <dbReference type="NCBI Taxonomy" id="670483"/>
    <lineage>
        <taxon>Eukaryota</taxon>
        <taxon>Fungi</taxon>
        <taxon>Dikarya</taxon>
        <taxon>Basidiomycota</taxon>
        <taxon>Agaricomycotina</taxon>
        <taxon>Agaricomycetes</taxon>
        <taxon>Gloeophyllales</taxon>
        <taxon>Gloeophyllaceae</taxon>
        <taxon>Gloeophyllum</taxon>
    </lineage>
</organism>
<reference evidence="2 3" key="1">
    <citation type="journal article" date="2012" name="Science">
        <title>The Paleozoic origin of enzymatic lignin decomposition reconstructed from 31 fungal genomes.</title>
        <authorList>
            <person name="Floudas D."/>
            <person name="Binder M."/>
            <person name="Riley R."/>
            <person name="Barry K."/>
            <person name="Blanchette R.A."/>
            <person name="Henrissat B."/>
            <person name="Martinez A.T."/>
            <person name="Otillar R."/>
            <person name="Spatafora J.W."/>
            <person name="Yadav J.S."/>
            <person name="Aerts A."/>
            <person name="Benoit I."/>
            <person name="Boyd A."/>
            <person name="Carlson A."/>
            <person name="Copeland A."/>
            <person name="Coutinho P.M."/>
            <person name="de Vries R.P."/>
            <person name="Ferreira P."/>
            <person name="Findley K."/>
            <person name="Foster B."/>
            <person name="Gaskell J."/>
            <person name="Glotzer D."/>
            <person name="Gorecki P."/>
            <person name="Heitman J."/>
            <person name="Hesse C."/>
            <person name="Hori C."/>
            <person name="Igarashi K."/>
            <person name="Jurgens J.A."/>
            <person name="Kallen N."/>
            <person name="Kersten P."/>
            <person name="Kohler A."/>
            <person name="Kuees U."/>
            <person name="Kumar T.K.A."/>
            <person name="Kuo A."/>
            <person name="LaButti K."/>
            <person name="Larrondo L.F."/>
            <person name="Lindquist E."/>
            <person name="Ling A."/>
            <person name="Lombard V."/>
            <person name="Lucas S."/>
            <person name="Lundell T."/>
            <person name="Martin R."/>
            <person name="McLaughlin D.J."/>
            <person name="Morgenstern I."/>
            <person name="Morin E."/>
            <person name="Murat C."/>
            <person name="Nagy L.G."/>
            <person name="Nolan M."/>
            <person name="Ohm R.A."/>
            <person name="Patyshakuliyeva A."/>
            <person name="Rokas A."/>
            <person name="Ruiz-Duenas F.J."/>
            <person name="Sabat G."/>
            <person name="Salamov A."/>
            <person name="Samejima M."/>
            <person name="Schmutz J."/>
            <person name="Slot J.C."/>
            <person name="St John F."/>
            <person name="Stenlid J."/>
            <person name="Sun H."/>
            <person name="Sun S."/>
            <person name="Syed K."/>
            <person name="Tsang A."/>
            <person name="Wiebenga A."/>
            <person name="Young D."/>
            <person name="Pisabarro A."/>
            <person name="Eastwood D.C."/>
            <person name="Martin F."/>
            <person name="Cullen D."/>
            <person name="Grigoriev I.V."/>
            <person name="Hibbett D.S."/>
        </authorList>
    </citation>
    <scope>NUCLEOTIDE SEQUENCE [LARGE SCALE GENOMIC DNA]</scope>
    <source>
        <strain evidence="2 3">ATCC 11539</strain>
    </source>
</reference>
<sequence length="366" mass="40954">MVLQNRNVSKRIDAENTPPPLKPAASEEARLPKAIREASRRRRAHANGTRTSRYAAEQAMRRSKTRSPPQPFRIELPKTPSPANEQADVEMRDAEPVQRTRETVALPRYLERPEYKEIPSHNIVDIELGLAETPIDYIRDGLEVEGPRMLKSLNAMQPVPLTNVLPSEFEVVINDDSSDLPTHMFAVFGRQPFTHGPPKPNRQKVTLYPVHDIVFAAHCAHLPRLRPNKPSRSSVSEPIKLPVVPVCLPSPQTFPILSSYLYTKRTDLLLSALLPSTIPDDFHKAQTIAFAQKIARTFTARALLQHAMVINGVWRNVCALGVFEDRLWSAMDFAWEAVLTALAFATGNPKAMVGNLSDKEYASAVL</sequence>
<dbReference type="GeneID" id="19309010"/>
<feature type="compositionally biased region" description="Basic and acidic residues" evidence="1">
    <location>
        <begin position="89"/>
        <end position="99"/>
    </location>
</feature>
<evidence type="ECO:0000313" key="2">
    <source>
        <dbReference type="EMBL" id="EPQ51767.1"/>
    </source>
</evidence>
<dbReference type="HOGENOM" id="CLU_059618_0_0_1"/>
<feature type="compositionally biased region" description="Basic and acidic residues" evidence="1">
    <location>
        <begin position="25"/>
        <end position="38"/>
    </location>
</feature>
<dbReference type="EMBL" id="KB469309">
    <property type="protein sequence ID" value="EPQ51767.1"/>
    <property type="molecule type" value="Genomic_DNA"/>
</dbReference>
<evidence type="ECO:0000313" key="3">
    <source>
        <dbReference type="Proteomes" id="UP000030669"/>
    </source>
</evidence>
<dbReference type="AlphaFoldDB" id="S7PWK9"/>
<proteinExistence type="predicted"/>
<dbReference type="OrthoDB" id="2570975at2759"/>
<keyword evidence="3" id="KW-1185">Reference proteome</keyword>
<dbReference type="Proteomes" id="UP000030669">
    <property type="component" value="Unassembled WGS sequence"/>
</dbReference>
<dbReference type="KEGG" id="gtr:GLOTRDRAFT_80760"/>
<gene>
    <name evidence="2" type="ORF">GLOTRDRAFT_80760</name>
</gene>
<accession>S7PWK9</accession>
<dbReference type="OMA" id="LVNGLWR"/>
<feature type="region of interest" description="Disordered" evidence="1">
    <location>
        <begin position="1"/>
        <end position="99"/>
    </location>
</feature>
<protein>
    <submittedName>
        <fullName evidence="2">Uncharacterized protein</fullName>
    </submittedName>
</protein>
<name>S7PWK9_GLOTA</name>
<dbReference type="RefSeq" id="XP_007869670.1">
    <property type="nucleotide sequence ID" value="XM_007871479.1"/>
</dbReference>
<dbReference type="eggNOG" id="ENOG502SCZS">
    <property type="taxonomic scope" value="Eukaryota"/>
</dbReference>